<dbReference type="AlphaFoldDB" id="A0A8S1UHC0"/>
<reference evidence="1" key="1">
    <citation type="submission" date="2021-01" db="EMBL/GenBank/DDBJ databases">
        <authorList>
            <consortium name="Genoscope - CEA"/>
            <person name="William W."/>
        </authorList>
    </citation>
    <scope>NUCLEOTIDE SEQUENCE</scope>
</reference>
<dbReference type="Proteomes" id="UP000683925">
    <property type="component" value="Unassembled WGS sequence"/>
</dbReference>
<sequence>MAKKVLQLLSNLSVQIVKSKSSDEDIEKQQSLNWQQFCLTQQTRETPCILLSDQRQNLEQAILNYQALSKNHKERWNIMQQKLRKIKRIRSMVQIFARHLLNGYLIKSSNTRFNFEIFRSSLRQDCHTKRISQRDALIKLRLKTFHIINQFKINSLDVNNKGHRQNAKLN</sequence>
<dbReference type="EMBL" id="CAJJDP010000043">
    <property type="protein sequence ID" value="CAD8163129.1"/>
    <property type="molecule type" value="Genomic_DNA"/>
</dbReference>
<evidence type="ECO:0000313" key="2">
    <source>
        <dbReference type="Proteomes" id="UP000683925"/>
    </source>
</evidence>
<keyword evidence="2" id="KW-1185">Reference proteome</keyword>
<gene>
    <name evidence="1" type="ORF">POCTA_138.1.T0430007</name>
</gene>
<comment type="caution">
    <text evidence="1">The sequence shown here is derived from an EMBL/GenBank/DDBJ whole genome shotgun (WGS) entry which is preliminary data.</text>
</comment>
<protein>
    <submittedName>
        <fullName evidence="1">Uncharacterized protein</fullName>
    </submittedName>
</protein>
<proteinExistence type="predicted"/>
<evidence type="ECO:0000313" key="1">
    <source>
        <dbReference type="EMBL" id="CAD8163129.1"/>
    </source>
</evidence>
<accession>A0A8S1UHC0</accession>
<name>A0A8S1UHC0_PAROT</name>
<organism evidence="1 2">
    <name type="scientific">Paramecium octaurelia</name>
    <dbReference type="NCBI Taxonomy" id="43137"/>
    <lineage>
        <taxon>Eukaryota</taxon>
        <taxon>Sar</taxon>
        <taxon>Alveolata</taxon>
        <taxon>Ciliophora</taxon>
        <taxon>Intramacronucleata</taxon>
        <taxon>Oligohymenophorea</taxon>
        <taxon>Peniculida</taxon>
        <taxon>Parameciidae</taxon>
        <taxon>Paramecium</taxon>
    </lineage>
</organism>